<dbReference type="PROSITE" id="PS51318">
    <property type="entry name" value="TAT"/>
    <property type="match status" value="1"/>
</dbReference>
<gene>
    <name evidence="2" type="ORF">IRI77_04345</name>
</gene>
<sequence>MDRRINRRDWLATAAGATVATLAFGAKVAAAAERTKWGMPGLYPGRVIEVNHPGSIVSGQYQPAVIREMMQRGMKDLTGAGGWGEAWKQFVEPGDVVGIKLNPVGRPHCMSDASVLHQIVDGLKAAGIKAQDIVVYDRYRSEFLEAGFDKWLPEGVRWTTAVDGGDGVQQDIKGYDPDHYMDMALVLPGQDISNETARRSYAALYITKQVNKLINVCLIKDHQSAGVTVALKNLSHGLVNNVARSHATKSLNACGAFIPASVSIPMIRNKAVLHICDGIKGVYHGGPFARPEFVWEHKSMYFSTDPVSLDHIGWEVIDAQRAKVGKKPLADDLPDKFSTFVRKQPEHVEICGAMGLGVWERGKIDLRKVTLG</sequence>
<feature type="domain" description="DUF362" evidence="1">
    <location>
        <begin position="97"/>
        <end position="314"/>
    </location>
</feature>
<protein>
    <submittedName>
        <fullName evidence="2">DUF362 domain-containing protein</fullName>
    </submittedName>
</protein>
<evidence type="ECO:0000313" key="2">
    <source>
        <dbReference type="EMBL" id="QOY89197.1"/>
    </source>
</evidence>
<dbReference type="InterPro" id="IPR007160">
    <property type="entry name" value="DUF362"/>
</dbReference>
<dbReference type="Proteomes" id="UP000593892">
    <property type="component" value="Chromosome"/>
</dbReference>
<reference evidence="2 3" key="1">
    <citation type="submission" date="2020-10" db="EMBL/GenBank/DDBJ databases">
        <title>Complete genome sequence of Paludibaculum fermentans P105T, a facultatively anaerobic acidobacterium capable of dissimilatory Fe(III) reduction.</title>
        <authorList>
            <person name="Dedysh S.N."/>
            <person name="Beletsky A.V."/>
            <person name="Kulichevskaya I.S."/>
            <person name="Mardanov A.V."/>
            <person name="Ravin N.V."/>
        </authorList>
    </citation>
    <scope>NUCLEOTIDE SEQUENCE [LARGE SCALE GENOMIC DNA]</scope>
    <source>
        <strain evidence="2 3">P105</strain>
    </source>
</reference>
<keyword evidence="3" id="KW-1185">Reference proteome</keyword>
<accession>A0A7S7SKI2</accession>
<dbReference type="KEGG" id="pfer:IRI77_04345"/>
<dbReference type="AlphaFoldDB" id="A0A7S7SKI2"/>
<dbReference type="RefSeq" id="WP_194450859.1">
    <property type="nucleotide sequence ID" value="NZ_CP063849.1"/>
</dbReference>
<dbReference type="InterPro" id="IPR006311">
    <property type="entry name" value="TAT_signal"/>
</dbReference>
<evidence type="ECO:0000313" key="3">
    <source>
        <dbReference type="Proteomes" id="UP000593892"/>
    </source>
</evidence>
<proteinExistence type="predicted"/>
<evidence type="ECO:0000259" key="1">
    <source>
        <dbReference type="Pfam" id="PF04015"/>
    </source>
</evidence>
<dbReference type="Pfam" id="PF04015">
    <property type="entry name" value="DUF362"/>
    <property type="match status" value="1"/>
</dbReference>
<organism evidence="2 3">
    <name type="scientific">Paludibaculum fermentans</name>
    <dbReference type="NCBI Taxonomy" id="1473598"/>
    <lineage>
        <taxon>Bacteria</taxon>
        <taxon>Pseudomonadati</taxon>
        <taxon>Acidobacteriota</taxon>
        <taxon>Terriglobia</taxon>
        <taxon>Bryobacterales</taxon>
        <taxon>Bryobacteraceae</taxon>
        <taxon>Paludibaculum</taxon>
    </lineage>
</organism>
<dbReference type="EMBL" id="CP063849">
    <property type="protein sequence ID" value="QOY89197.1"/>
    <property type="molecule type" value="Genomic_DNA"/>
</dbReference>
<name>A0A7S7SKI2_PALFE</name>